<feature type="transmembrane region" description="Helical" evidence="2">
    <location>
        <begin position="2382"/>
        <end position="2405"/>
    </location>
</feature>
<feature type="compositionally biased region" description="Low complexity" evidence="1">
    <location>
        <begin position="715"/>
        <end position="733"/>
    </location>
</feature>
<evidence type="ECO:0000256" key="1">
    <source>
        <dbReference type="SAM" id="MobiDB-lite"/>
    </source>
</evidence>
<feature type="region of interest" description="Disordered" evidence="1">
    <location>
        <begin position="921"/>
        <end position="940"/>
    </location>
</feature>
<feature type="region of interest" description="Disordered" evidence="1">
    <location>
        <begin position="714"/>
        <end position="770"/>
    </location>
</feature>
<sequence>MAVAGLSPIGIAEAADSGDSSNSGVSASKPYLTIQKSVDNLAEEDLTPGQSFTYKIQLNCSEQNCVNAQMSDALPADLNGFKINSVAVTSTSTDLDAQTTWTENGVKQAATPTTVGSGTSLSVSFNEPFAGGTGLSVGTTAYVNVTLQVPDDFSPNDVRNGKTITNIATSSADNSTADSDSADIKVVAKQTVAAGITKSWSPSTQTTDPGEQSTITLTPRNASNVTVDSMTVQDPADSTAPDGATSLDANNPFRITDFDGFGSATLLPGASSVQIDAYVEQNGTWTWVTGAPGSSYALPAGVSDSQVGGLRFTYTGSIDPAASTTIPINVTQRGTDRNTSKDITTLTSTVDNVAQAQTKKDDTSSAVAKGDAKFTITPIELGTSVGKSFAAGSIPAGNSTVATIKATNAKSPVKEMKISDDADGTFFDQNTTFAGFTQGIAYPSGASTAKVVYHMLDGSADQSVDFADGAVPASPSGNIEAFDIIFGSSTDSIVSNASTTIKYSVATSKATVADNDSVMLNNSVTSTVTMSNDQSSDATNDADLRVVKPEIGVTLDKSISPASNVEAGKSVVVDLKSTTSAKSDYVKPDTIVVTDSWNSDTPTQSTSGFWNAFNLNSIQPTQLLSDTALKVEVQKSDGTWITLDSVAAQDKTSTYQLTAAQLKEKLSDAGVTSDSLIGIRFTFSKPAGQTFATSTIAEPYIGFTARNDLRKAKADGTTATDTVDGTSSSDTQTATSYQNTAMTEGSGTTDDGQKITGDATKNGSTSIIAYPGGSGQGGSVDIAKKWDRESVAAQSSDVATTKLSWRVSDGMKEVSIEDGTSDADVSSSVFNAFNLTSINGIGASSTPYTNGWYLKYDTISSVELYYAGSWHTVAAPSGTWQQTDGSFKGYKLSADETAQTTDVRITLVDDAAADTARTQALQNGTDPYAPEPGSGVVSSSGNREFDLVWTLRNKARSDGSFITQNSALNVQDTNGVVDNAATITGTPSDTAESSVSDTDDDRITIIDNSPSAALSKTEKSDSVIVPAAGTVDSTKYPTNQYVLTAVNTSETDASYVRVTDPLACADTTTDDCLTAGTAAGATSDPFMSSSYYKAGTIDDASVPNPFNEQNITKVTIASNTPAGAVDLSKSIVWLLHYTPGNLETGVGTYTTTSSTAADVNAMTASQLADVVGVSVTFQGSDPANNGGSIPTGGLKAGSNVMTVTLDTQVRSALRSTNADFTVPANGTVSSTNRALAQSYDPVTNPTTQVGDLANAAVQYSAGTLDIQTSKNISDADILVTKTDDPQTITLNANQGASTVSPKEVDVTDAPDSNDASQGSTSFWTDFEFTGLSGITFPAGSDQVAISAYLPSGSDGAYSWVSTAQQSSDSAQFLVPVSSADYSKIRGLKFVFTNKAGTIFSTSTPNWSGSIVFTAVMRASLQKDGSFSGATNMVKAQSEGAQLTSSERTATAGIASNQGQPSLAVDKLANNGVRSASIGSMVPWDITIRNTGNIPLNLTGVTDTLPSQLQYTGAGSGTQGAVVFTAGKLADGTAGSLSTDPTLDVSDSGVLTFTWPKGMNEMQPGETAVIRVWLELEPGASSGQKVVNTVDVKTQQTLDGVSDAIQGNGTGAVTEDTDSQGASTSDYVTPTSGENLFIAKGVIGSLSGAENISNPSQTCLPTLTGLDGEKYYRSPCVANSETNGTDQWILHMVNAGTTSIKKAQLFDQLPSTDDKYLIDSSTSRGTTYDPEMIDDLKLSGVPDGTTQTVEVTTDSNACVDAWSSIPSAASACGANEWSAANGDTDWSKVKGIRITLDFTTSAQKALLPGQTVDASYSTVNVPKSAANPDGAPTDVPSADQFAYNQYGILYTGQGKANKLATNLVGVHLLTGSIQVEKKAEGAASSYAPSTIYANVSCTIPASPGSDQSVPLTFGDSTTDRVALERQSDGTYKAQRISGIPLGATCSVSEDESNGTYGETSKTISVNGQNQDGDSASIAVDKADTYASDSDSPSNDVDASQVAALTNNYDYSSLSVTKKLDTKANVGSFGPFKFTLSCKTSDGQTVQFGDGDATTFSLNADQTWESPSDTIPANSKCVLEETDSDNADSSVLTGDNVSTDDQGNQIITVGSESDKVTSTTMTNHYDAGTVTVSKKVDGQGAARYGSGDFDFQIQCTYGEGESQQQLLDKAFTLKGGESQTFGVMRAGSICKVTEVRNGGATSSSLDPENGTVTVARQSGDDVSNVQVNVTNSFASSALKIIKKRTGAAAASRGVGPFTAKVACTYLADGQQKQISLDNGGVVKLSAANGYEASVDDIINGAQCVVKETDDGGADSSSMDPADGRIQMSDDASKNVVTITNVFNAKPTPKPVNPSNGGSSKNPSNPKSHQAGNRRSGTRLAKTGAAIGIALSAAALLMAVGVTSVLIARAKSAEDPTDGAGSR</sequence>
<feature type="region of interest" description="Disordered" evidence="1">
    <location>
        <begin position="979"/>
        <end position="998"/>
    </location>
</feature>
<feature type="region of interest" description="Disordered" evidence="1">
    <location>
        <begin position="198"/>
        <end position="221"/>
    </location>
</feature>
<feature type="compositionally biased region" description="Polar residues" evidence="1">
    <location>
        <begin position="734"/>
        <end position="750"/>
    </location>
</feature>
<evidence type="ECO:0000256" key="2">
    <source>
        <dbReference type="SAM" id="Phobius"/>
    </source>
</evidence>
<evidence type="ECO:0000259" key="3">
    <source>
        <dbReference type="Pfam" id="PF19407"/>
    </source>
</evidence>
<feature type="compositionally biased region" description="Polar residues" evidence="1">
    <location>
        <begin position="2085"/>
        <end position="2101"/>
    </location>
</feature>
<protein>
    <submittedName>
        <fullName evidence="4">DUF5979 domain-containing protein</fullName>
    </submittedName>
</protein>
<gene>
    <name evidence="4" type="ORF">QN217_09190</name>
</gene>
<feature type="domain" description="DUF5979" evidence="3">
    <location>
        <begin position="2012"/>
        <end position="2124"/>
    </location>
</feature>
<dbReference type="InterPro" id="IPR046022">
    <property type="entry name" value="DUF5979"/>
</dbReference>
<dbReference type="EMBL" id="CP129675">
    <property type="protein sequence ID" value="XDS46290.1"/>
    <property type="molecule type" value="Genomic_DNA"/>
</dbReference>
<feature type="region of interest" description="Disordered" evidence="1">
    <location>
        <begin position="1601"/>
        <end position="1627"/>
    </location>
</feature>
<dbReference type="NCBIfam" id="TIGR01451">
    <property type="entry name" value="B_ant_repeat"/>
    <property type="match status" value="1"/>
</dbReference>
<dbReference type="Gene3D" id="2.60.40.1140">
    <property type="entry name" value="Collagen-binding surface protein Cna, B-type domain"/>
    <property type="match status" value="1"/>
</dbReference>
<organism evidence="4">
    <name type="scientific">Bifidobacterium fermentum</name>
    <dbReference type="NCBI Taxonomy" id="3059035"/>
    <lineage>
        <taxon>Bacteria</taxon>
        <taxon>Bacillati</taxon>
        <taxon>Actinomycetota</taxon>
        <taxon>Actinomycetes</taxon>
        <taxon>Bifidobacteriales</taxon>
        <taxon>Bifidobacteriaceae</taxon>
        <taxon>Bifidobacterium</taxon>
    </lineage>
</organism>
<dbReference type="RefSeq" id="WP_369343086.1">
    <property type="nucleotide sequence ID" value="NZ_CP129675.1"/>
</dbReference>
<proteinExistence type="predicted"/>
<feature type="compositionally biased region" description="Low complexity" evidence="1">
    <location>
        <begin position="2350"/>
        <end position="2365"/>
    </location>
</feature>
<feature type="domain" description="DUF5979" evidence="3">
    <location>
        <begin position="1872"/>
        <end position="1980"/>
    </location>
</feature>
<feature type="compositionally biased region" description="Polar residues" evidence="1">
    <location>
        <begin position="1952"/>
        <end position="1972"/>
    </location>
</feature>
<accession>A0AB39UCE4</accession>
<feature type="compositionally biased region" description="Polar residues" evidence="1">
    <location>
        <begin position="1618"/>
        <end position="1627"/>
    </location>
</feature>
<dbReference type="InterPro" id="IPR047589">
    <property type="entry name" value="DUF11_rpt"/>
</dbReference>
<keyword evidence="2" id="KW-0812">Transmembrane</keyword>
<keyword evidence="2" id="KW-0472">Membrane</keyword>
<evidence type="ECO:0000313" key="4">
    <source>
        <dbReference type="EMBL" id="XDS46290.1"/>
    </source>
</evidence>
<feature type="domain" description="DUF5979" evidence="3">
    <location>
        <begin position="2128"/>
        <end position="2231"/>
    </location>
</feature>
<reference evidence="4" key="1">
    <citation type="submission" date="2023-07" db="EMBL/GenBank/DDBJ databases">
        <title>Bifidobacterium aquikefiriaerophilum sp. nov. and Bifidobacterium eccum sp. nov., isolated from water kefir.</title>
        <authorList>
            <person name="Breselge S."/>
            <person name="Bellassi P."/>
            <person name="Barcenilla C."/>
            <person name="Alvarez-Ordonez A."/>
            <person name="Morelli L."/>
            <person name="Cotter P.D."/>
        </authorList>
    </citation>
    <scope>NUCLEOTIDE SEQUENCE</scope>
    <source>
        <strain evidence="4">WK048_4_13</strain>
    </source>
</reference>
<keyword evidence="2" id="KW-1133">Transmembrane helix</keyword>
<dbReference type="Pfam" id="PF19407">
    <property type="entry name" value="DUF5979"/>
    <property type="match status" value="4"/>
</dbReference>
<feature type="region of interest" description="Disordered" evidence="1">
    <location>
        <begin position="1293"/>
        <end position="1318"/>
    </location>
</feature>
<feature type="region of interest" description="Disordered" evidence="1">
    <location>
        <begin position="2306"/>
        <end position="2375"/>
    </location>
</feature>
<feature type="region of interest" description="Disordered" evidence="1">
    <location>
        <begin position="1946"/>
        <end position="1973"/>
    </location>
</feature>
<name>A0AB39UCE4_9BIFI</name>
<feature type="compositionally biased region" description="Polar residues" evidence="1">
    <location>
        <begin position="979"/>
        <end position="996"/>
    </location>
</feature>
<feature type="domain" description="DUF5979" evidence="3">
    <location>
        <begin position="2238"/>
        <end position="2340"/>
    </location>
</feature>
<feature type="region of interest" description="Disordered" evidence="1">
    <location>
        <begin position="2080"/>
        <end position="2101"/>
    </location>
</feature>